<keyword evidence="6" id="KW-1185">Reference proteome</keyword>
<dbReference type="GO" id="GO:0005886">
    <property type="term" value="C:plasma membrane"/>
    <property type="evidence" value="ECO:0007669"/>
    <property type="project" value="UniProtKB-SubCell"/>
</dbReference>
<protein>
    <submittedName>
        <fullName evidence="5">Peptidyl-prolyl cis-trans isomerase</fullName>
    </submittedName>
</protein>
<accession>A0AAF0I3V2</accession>
<dbReference type="RefSeq" id="WP_330931326.1">
    <property type="nucleotide sequence ID" value="NZ_CP119075.1"/>
</dbReference>
<keyword evidence="3" id="KW-0472">Membrane</keyword>
<evidence type="ECO:0000256" key="4">
    <source>
        <dbReference type="ARBA" id="ARBA00023186"/>
    </source>
</evidence>
<dbReference type="PANTHER" id="PTHR47529:SF1">
    <property type="entry name" value="PERIPLASMIC CHAPERONE PPID"/>
    <property type="match status" value="1"/>
</dbReference>
<keyword evidence="5" id="KW-0413">Isomerase</keyword>
<evidence type="ECO:0000313" key="6">
    <source>
        <dbReference type="Proteomes" id="UP001218638"/>
    </source>
</evidence>
<evidence type="ECO:0000256" key="3">
    <source>
        <dbReference type="ARBA" id="ARBA00023136"/>
    </source>
</evidence>
<dbReference type="AlphaFoldDB" id="A0AAF0I3V2"/>
<dbReference type="InterPro" id="IPR052029">
    <property type="entry name" value="PpiD_chaperone"/>
</dbReference>
<evidence type="ECO:0000256" key="1">
    <source>
        <dbReference type="ARBA" id="ARBA00004236"/>
    </source>
</evidence>
<sequence length="559" mass="60988">MISWIQITFQRHFRVIFLALLAVLIVSFVFTIGAAPGIGGADRQVQARTFFDLNLSNPEDQTTLYRDAELSIYLQAGYQNIPQGQLQEFALQRYASLYLAKQLNLPAPTEAQLKEFIQSVRIFTGQDGNFDASAYTSFRDNLKLGSGFTEADVNRVLQDDYRVRRVNTLLSGPGYVDENEVAFQLARTDTVWTTEIARVDYTSFAPTIEPTDDELQAYFDANAFRFETPAMVQVSYVEFPATSYLAQIELTDDQIRAFYESNPARFPKPASAEGESETPMVGAESLDADFQAVRDQVSAALRYERARRMSAEAASDLTVEIYDAQLKTDAIAPFLASKGLTLRDAPAFSRNAPPAFLGGSPQAAAAAFNLSASRTVSDAIPTAAGAVVMIWKSSIPPAPSLYINVADAVRADFVENEKRQSFVALGQSLRQTLQTAVAAGTPFADAVENLTSTAGATIKTETYSDFSRREPPQDFPYAASNSLESLKAGEVSEMVISGNEGLITYAAAKTAPVTDESNPRFEELRDQLASFNGTSTATGAIQALVMKELGIETDPSIEE</sequence>
<keyword evidence="4" id="KW-0143">Chaperone</keyword>
<dbReference type="GO" id="GO:0016853">
    <property type="term" value="F:isomerase activity"/>
    <property type="evidence" value="ECO:0007669"/>
    <property type="project" value="UniProtKB-KW"/>
</dbReference>
<dbReference type="KEGG" id="slom:PXH66_04660"/>
<organism evidence="5 6">
    <name type="scientific">Synoicihabitans lomoniglobus</name>
    <dbReference type="NCBI Taxonomy" id="2909285"/>
    <lineage>
        <taxon>Bacteria</taxon>
        <taxon>Pseudomonadati</taxon>
        <taxon>Verrucomicrobiota</taxon>
        <taxon>Opitutia</taxon>
        <taxon>Opitutales</taxon>
        <taxon>Opitutaceae</taxon>
        <taxon>Synoicihabitans</taxon>
    </lineage>
</organism>
<dbReference type="Proteomes" id="UP001218638">
    <property type="component" value="Chromosome"/>
</dbReference>
<gene>
    <name evidence="5" type="ORF">PXH66_04660</name>
</gene>
<name>A0AAF0I3V2_9BACT</name>
<comment type="subcellular location">
    <subcellularLocation>
        <location evidence="1">Cell membrane</location>
    </subcellularLocation>
</comment>
<reference evidence="5" key="1">
    <citation type="submission" date="2023-03" db="EMBL/GenBank/DDBJ databases">
        <title>Lomoglobus Profundus gen. nov., sp. nov., a novel member of the phylum Verrucomicrobia, isolated from deep-marine sediment of South China Sea.</title>
        <authorList>
            <person name="Ahmad T."/>
            <person name="Ishaq S.E."/>
            <person name="Wang F."/>
        </authorList>
    </citation>
    <scope>NUCLEOTIDE SEQUENCE</scope>
    <source>
        <strain evidence="5">LMO-M01</strain>
    </source>
</reference>
<dbReference type="PANTHER" id="PTHR47529">
    <property type="entry name" value="PEPTIDYL-PROLYL CIS-TRANS ISOMERASE D"/>
    <property type="match status" value="1"/>
</dbReference>
<dbReference type="InterPro" id="IPR027304">
    <property type="entry name" value="Trigger_fact/SurA_dom_sf"/>
</dbReference>
<evidence type="ECO:0000313" key="5">
    <source>
        <dbReference type="EMBL" id="WED66135.1"/>
    </source>
</evidence>
<dbReference type="SUPFAM" id="SSF109998">
    <property type="entry name" value="Triger factor/SurA peptide-binding domain-like"/>
    <property type="match status" value="1"/>
</dbReference>
<dbReference type="EMBL" id="CP119075">
    <property type="protein sequence ID" value="WED66135.1"/>
    <property type="molecule type" value="Genomic_DNA"/>
</dbReference>
<proteinExistence type="predicted"/>
<keyword evidence="2" id="KW-1003">Cell membrane</keyword>
<evidence type="ECO:0000256" key="2">
    <source>
        <dbReference type="ARBA" id="ARBA00022475"/>
    </source>
</evidence>